<organism evidence="2 3">
    <name type="scientific">Babjeviella inositovora NRRL Y-12698</name>
    <dbReference type="NCBI Taxonomy" id="984486"/>
    <lineage>
        <taxon>Eukaryota</taxon>
        <taxon>Fungi</taxon>
        <taxon>Dikarya</taxon>
        <taxon>Ascomycota</taxon>
        <taxon>Saccharomycotina</taxon>
        <taxon>Pichiomycetes</taxon>
        <taxon>Serinales incertae sedis</taxon>
        <taxon>Babjeviella</taxon>
    </lineage>
</organism>
<dbReference type="RefSeq" id="XP_018984201.1">
    <property type="nucleotide sequence ID" value="XM_019130560.1"/>
</dbReference>
<evidence type="ECO:0000256" key="1">
    <source>
        <dbReference type="SAM" id="MobiDB-lite"/>
    </source>
</evidence>
<dbReference type="EMBL" id="KV454434">
    <property type="protein sequence ID" value="ODQ78873.1"/>
    <property type="molecule type" value="Genomic_DNA"/>
</dbReference>
<sequence length="481" mass="54382">MNRRSVLGYHTSHDFDKSDLSFSSSTGEAPNGRFSVPNFTSHNLQSLGTNNLPTFDPHNYKSKAVSRAVSSLLRSHDLLSFEAELHNILQENLSLSLLQRQACQEMLRATFDLFQVLVATTGADKTLIDAANPAFFDRMQTVVNALADLVSQVSLRERTEGAPELHISPRRLATGPGWGQPGTYPDASPVSTRISPNMTPSKPTKFDIHHASPDVAVYKKLDTSLTESVLPRPLSVSNHRQLEMDYTPTKLNHLLVVQSDDDSEFSDEEALNVLDSTKYGGETENEFIGYFEKLHLSNSSPGGFPGFSTESYISRPSSVTTSINFPRERPVHQPQSQMFTPVQQDSRKFTHHDSLPRARLSLTTIYENLHAMLEPPRRHRLVMQRPVSYMTPKSPPRQVRAHPRLNQRPQSMVFPQALQSRARRQLLANPSPGQALYDGYYGSQYGEGYQYERGYQGKSYLQRYDEHHERDPEQQSTHPRF</sequence>
<dbReference type="AlphaFoldDB" id="A0A1E3QMF9"/>
<keyword evidence="3" id="KW-1185">Reference proteome</keyword>
<dbReference type="Proteomes" id="UP000094336">
    <property type="component" value="Unassembled WGS sequence"/>
</dbReference>
<name>A0A1E3QMF9_9ASCO</name>
<gene>
    <name evidence="2" type="ORF">BABINDRAFT_168050</name>
</gene>
<feature type="region of interest" description="Disordered" evidence="1">
    <location>
        <begin position="389"/>
        <end position="410"/>
    </location>
</feature>
<dbReference type="GeneID" id="30148413"/>
<reference evidence="3" key="1">
    <citation type="submission" date="2016-05" db="EMBL/GenBank/DDBJ databases">
        <title>Comparative genomics of biotechnologically important yeasts.</title>
        <authorList>
            <consortium name="DOE Joint Genome Institute"/>
            <person name="Riley R."/>
            <person name="Haridas S."/>
            <person name="Wolfe K.H."/>
            <person name="Lopes M.R."/>
            <person name="Hittinger C.T."/>
            <person name="Goker M."/>
            <person name="Salamov A."/>
            <person name="Wisecaver J."/>
            <person name="Long T.M."/>
            <person name="Aerts A.L."/>
            <person name="Barry K."/>
            <person name="Choi C."/>
            <person name="Clum A."/>
            <person name="Coughlan A.Y."/>
            <person name="Deshpande S."/>
            <person name="Douglass A.P."/>
            <person name="Hanson S.J."/>
            <person name="Klenk H.-P."/>
            <person name="Labutti K."/>
            <person name="Lapidus A."/>
            <person name="Lindquist E."/>
            <person name="Lipzen A."/>
            <person name="Meier-Kolthoff J.P."/>
            <person name="Ohm R.A."/>
            <person name="Otillar R.P."/>
            <person name="Pangilinan J."/>
            <person name="Peng Y."/>
            <person name="Rokas A."/>
            <person name="Rosa C.A."/>
            <person name="Scheuner C."/>
            <person name="Sibirny A.A."/>
            <person name="Slot J.C."/>
            <person name="Stielow J.B."/>
            <person name="Sun H."/>
            <person name="Kurtzman C.P."/>
            <person name="Blackwell M."/>
            <person name="Grigoriev I.V."/>
            <person name="Jeffries T.W."/>
        </authorList>
    </citation>
    <scope>NUCLEOTIDE SEQUENCE [LARGE SCALE GENOMIC DNA]</scope>
    <source>
        <strain evidence="3">NRRL Y-12698</strain>
    </source>
</reference>
<dbReference type="OrthoDB" id="10613748at2759"/>
<evidence type="ECO:0000313" key="2">
    <source>
        <dbReference type="EMBL" id="ODQ78873.1"/>
    </source>
</evidence>
<proteinExistence type="predicted"/>
<accession>A0A1E3QMF9</accession>
<protein>
    <submittedName>
        <fullName evidence="2">Uncharacterized protein</fullName>
    </submittedName>
</protein>
<evidence type="ECO:0000313" key="3">
    <source>
        <dbReference type="Proteomes" id="UP000094336"/>
    </source>
</evidence>
<feature type="region of interest" description="Disordered" evidence="1">
    <location>
        <begin position="169"/>
        <end position="191"/>
    </location>
</feature>